<dbReference type="EMBL" id="BCSX01000051">
    <property type="protein sequence ID" value="GAS91885.1"/>
    <property type="molecule type" value="Genomic_DNA"/>
</dbReference>
<dbReference type="OrthoDB" id="182039at2"/>
<dbReference type="InterPro" id="IPR036928">
    <property type="entry name" value="AS_sf"/>
</dbReference>
<organism evidence="5 6">
    <name type="scientific">Mycolicibacterium brisbanense</name>
    <dbReference type="NCBI Taxonomy" id="146020"/>
    <lineage>
        <taxon>Bacteria</taxon>
        <taxon>Bacillati</taxon>
        <taxon>Actinomycetota</taxon>
        <taxon>Actinomycetes</taxon>
        <taxon>Mycobacteriales</taxon>
        <taxon>Mycobacteriaceae</taxon>
        <taxon>Mycolicibacterium</taxon>
    </lineage>
</organism>
<dbReference type="STRING" id="146020.RMCB_5981"/>
<evidence type="ECO:0000313" key="5">
    <source>
        <dbReference type="EMBL" id="GAS91885.1"/>
    </source>
</evidence>
<comment type="similarity">
    <text evidence="2">Belongs to the amidase family.</text>
</comment>
<sequence length="478" mass="50453">MSDYEDLCWMPAVELSSRIAAREVTPLDVAEAVLRRLSDVNPKLNAFVYHDPDQVMADARVLTEQLAGGQHVSPLHGIPFSLKEVCAVAGTPATSGIVAFKDAVSEHDEPVAARLKSAGGLFLGKTNPAEGGYKANSSNHLYGTTHNPWQHGMTAGGSSSGAGAAVAAGIGQLAQGTDGGGSVRIPAAINGVVGFKPALGRIPQTRLAGRFHTFAYHGPITRTVADTALMLNAMAGFDPADPLSLPSDGVDYVAALNQGIEGARIAWSPGLGYATVDPEISDICRSAVSAFAELGCVVEEADPGWDNPEQVMWEGVWAPVYSSMLDAADWDAEKGRVDEQLIEVMTAGARLGARDIQRADAARGRMVDQMTAFMRDFDYLVTPVTTQPTFAADQFCPESLSNAPLPHQLMGWLLTYPFNMTTNPAISVPAGFTAAGMPVGLQIVGGLRADAAVLRAAAAFERVRPWLHHRPDVLAAQG</sequence>
<evidence type="ECO:0000256" key="3">
    <source>
        <dbReference type="ARBA" id="ARBA00012922"/>
    </source>
</evidence>
<dbReference type="PANTHER" id="PTHR11895">
    <property type="entry name" value="TRANSAMIDASE"/>
    <property type="match status" value="1"/>
</dbReference>
<evidence type="ECO:0000256" key="2">
    <source>
        <dbReference type="ARBA" id="ARBA00009199"/>
    </source>
</evidence>
<comment type="caution">
    <text evidence="5">The sequence shown here is derived from an EMBL/GenBank/DDBJ whole genome shotgun (WGS) entry which is preliminary data.</text>
</comment>
<comment type="catalytic activity">
    <reaction evidence="1">
        <text>a monocarboxylic acid amide + H2O = a monocarboxylate + NH4(+)</text>
        <dbReference type="Rhea" id="RHEA:12020"/>
        <dbReference type="ChEBI" id="CHEBI:15377"/>
        <dbReference type="ChEBI" id="CHEBI:28938"/>
        <dbReference type="ChEBI" id="CHEBI:35757"/>
        <dbReference type="ChEBI" id="CHEBI:83628"/>
        <dbReference type="EC" id="3.5.1.4"/>
    </reaction>
</comment>
<dbReference type="GO" id="GO:0004040">
    <property type="term" value="F:amidase activity"/>
    <property type="evidence" value="ECO:0007669"/>
    <property type="project" value="UniProtKB-EC"/>
</dbReference>
<dbReference type="AlphaFoldDB" id="A0A100W5A4"/>
<dbReference type="Proteomes" id="UP000069620">
    <property type="component" value="Unassembled WGS sequence"/>
</dbReference>
<name>A0A100W5A4_9MYCO</name>
<dbReference type="EC" id="3.5.1.4" evidence="3"/>
<evidence type="ECO:0000259" key="4">
    <source>
        <dbReference type="Pfam" id="PF01425"/>
    </source>
</evidence>
<dbReference type="SUPFAM" id="SSF75304">
    <property type="entry name" value="Amidase signature (AS) enzymes"/>
    <property type="match status" value="1"/>
</dbReference>
<dbReference type="RefSeq" id="WP_062831642.1">
    <property type="nucleotide sequence ID" value="NZ_BCSX01000051.1"/>
</dbReference>
<proteinExistence type="inferred from homology"/>
<protein>
    <recommendedName>
        <fullName evidence="3">amidase</fullName>
        <ecNumber evidence="3">3.5.1.4</ecNumber>
    </recommendedName>
</protein>
<accession>A0A100W5A4</accession>
<gene>
    <name evidence="5" type="ORF">RMCB_5981</name>
</gene>
<reference evidence="6" key="2">
    <citation type="submission" date="2016-02" db="EMBL/GenBank/DDBJ databases">
        <title>Draft genome sequence of five rapidly growing Mycobacterium species.</title>
        <authorList>
            <person name="Katahira K."/>
            <person name="Gotou Y."/>
            <person name="Iida K."/>
            <person name="Ogura Y."/>
            <person name="Hayashi T."/>
        </authorList>
    </citation>
    <scope>NUCLEOTIDE SEQUENCE [LARGE SCALE GENOMIC DNA]</scope>
    <source>
        <strain evidence="6">JCM15654</strain>
    </source>
</reference>
<dbReference type="PANTHER" id="PTHR11895:SF7">
    <property type="entry name" value="GLUTAMYL-TRNA(GLN) AMIDOTRANSFERASE SUBUNIT A, MITOCHONDRIAL"/>
    <property type="match status" value="1"/>
</dbReference>
<dbReference type="InterPro" id="IPR023631">
    <property type="entry name" value="Amidase_dom"/>
</dbReference>
<dbReference type="PROSITE" id="PS00571">
    <property type="entry name" value="AMIDASES"/>
    <property type="match status" value="1"/>
</dbReference>
<dbReference type="Gene3D" id="3.90.1300.10">
    <property type="entry name" value="Amidase signature (AS) domain"/>
    <property type="match status" value="1"/>
</dbReference>
<dbReference type="Pfam" id="PF01425">
    <property type="entry name" value="Amidase"/>
    <property type="match status" value="1"/>
</dbReference>
<evidence type="ECO:0000313" key="6">
    <source>
        <dbReference type="Proteomes" id="UP000069620"/>
    </source>
</evidence>
<feature type="domain" description="Amidase" evidence="4">
    <location>
        <begin position="29"/>
        <end position="454"/>
    </location>
</feature>
<keyword evidence="6" id="KW-1185">Reference proteome</keyword>
<evidence type="ECO:0000256" key="1">
    <source>
        <dbReference type="ARBA" id="ARBA00001311"/>
    </source>
</evidence>
<dbReference type="InterPro" id="IPR000120">
    <property type="entry name" value="Amidase"/>
</dbReference>
<dbReference type="InterPro" id="IPR020556">
    <property type="entry name" value="Amidase_CS"/>
</dbReference>
<reference evidence="6" key="1">
    <citation type="journal article" date="2016" name="Genome Announc.">
        <title>Draft Genome Sequences of Five Rapidly Growing Mycobacterium Species, M. thermoresistibile, M. fortuitum subsp. acetamidolyticum, M. canariasense, M. brisbanense, and M. novocastrense.</title>
        <authorList>
            <person name="Katahira K."/>
            <person name="Ogura Y."/>
            <person name="Gotoh Y."/>
            <person name="Hayashi T."/>
        </authorList>
    </citation>
    <scope>NUCLEOTIDE SEQUENCE [LARGE SCALE GENOMIC DNA]</scope>
    <source>
        <strain evidence="6">JCM15654</strain>
    </source>
</reference>